<feature type="compositionally biased region" description="Polar residues" evidence="1">
    <location>
        <begin position="230"/>
        <end position="239"/>
    </location>
</feature>
<organism evidence="3 4">
    <name type="scientific">Mizuhopecten yessoensis</name>
    <name type="common">Japanese scallop</name>
    <name type="synonym">Patinopecten yessoensis</name>
    <dbReference type="NCBI Taxonomy" id="6573"/>
    <lineage>
        <taxon>Eukaryota</taxon>
        <taxon>Metazoa</taxon>
        <taxon>Spiralia</taxon>
        <taxon>Lophotrochozoa</taxon>
        <taxon>Mollusca</taxon>
        <taxon>Bivalvia</taxon>
        <taxon>Autobranchia</taxon>
        <taxon>Pteriomorphia</taxon>
        <taxon>Pectinida</taxon>
        <taxon>Pectinoidea</taxon>
        <taxon>Pectinidae</taxon>
        <taxon>Mizuhopecten</taxon>
    </lineage>
</organism>
<dbReference type="InterPro" id="IPR045030">
    <property type="entry name" value="LYSM1-4"/>
</dbReference>
<feature type="compositionally biased region" description="Basic residues" evidence="1">
    <location>
        <begin position="182"/>
        <end position="192"/>
    </location>
</feature>
<dbReference type="Pfam" id="PF01476">
    <property type="entry name" value="LysM"/>
    <property type="match status" value="1"/>
</dbReference>
<sequence length="254" mass="28509">MAEGGGNEKQFLGKFVQKQTKYGTTTKLAPKSTTYIKHKISEKDTMMGIALRYGITVEQLKRENKLWTNDSLFLREHLLVPVAREDVATLPEDIEVVDVDPRIRSRSGSQISNSSRKSGESGEHGDSTDNGVSVEPKVSPLDFLNKYDSNIAQLKSNMEKMETNARSLNKGESDNPLTFLPRKTKNGARRHSGSAVTVRQLETRGHNSDVEKRKTNSVDCESSPVLLIKSRNSTRQVQTSREKQERANDELFEL</sequence>
<gene>
    <name evidence="3" type="ORF">KP79_PYT23080</name>
</gene>
<dbReference type="EMBL" id="NEDP02005559">
    <property type="protein sequence ID" value="OWF38668.1"/>
    <property type="molecule type" value="Genomic_DNA"/>
</dbReference>
<evidence type="ECO:0000259" key="2">
    <source>
        <dbReference type="PROSITE" id="PS51782"/>
    </source>
</evidence>
<protein>
    <submittedName>
        <fullName evidence="3">LysM and putative peptidoglycan-binding domain-containing protein 1</fullName>
    </submittedName>
</protein>
<feature type="compositionally biased region" description="Low complexity" evidence="1">
    <location>
        <begin position="106"/>
        <end position="116"/>
    </location>
</feature>
<feature type="compositionally biased region" description="Basic and acidic residues" evidence="1">
    <location>
        <begin position="160"/>
        <end position="173"/>
    </location>
</feature>
<feature type="compositionally biased region" description="Basic and acidic residues" evidence="1">
    <location>
        <begin position="240"/>
        <end position="254"/>
    </location>
</feature>
<dbReference type="PANTHER" id="PTHR20932">
    <property type="entry name" value="LYSM AND PUTATIVE PEPTIDOGLYCAN-BINDING DOMAIN-CONTAINING PROTEIN"/>
    <property type="match status" value="1"/>
</dbReference>
<evidence type="ECO:0000256" key="1">
    <source>
        <dbReference type="SAM" id="MobiDB-lite"/>
    </source>
</evidence>
<feature type="domain" description="LysM" evidence="2">
    <location>
        <begin position="36"/>
        <end position="80"/>
    </location>
</feature>
<feature type="region of interest" description="Disordered" evidence="1">
    <location>
        <begin position="160"/>
        <end position="254"/>
    </location>
</feature>
<keyword evidence="4" id="KW-1185">Reference proteome</keyword>
<dbReference type="CDD" id="cd00118">
    <property type="entry name" value="LysM"/>
    <property type="match status" value="1"/>
</dbReference>
<feature type="compositionally biased region" description="Basic and acidic residues" evidence="1">
    <location>
        <begin position="117"/>
        <end position="127"/>
    </location>
</feature>
<dbReference type="PANTHER" id="PTHR20932:SF8">
    <property type="entry name" value="LD22649P"/>
    <property type="match status" value="1"/>
</dbReference>
<dbReference type="SMART" id="SM00257">
    <property type="entry name" value="LysM"/>
    <property type="match status" value="1"/>
</dbReference>
<accession>A0A210PQB6</accession>
<dbReference type="Gene3D" id="3.10.350.10">
    <property type="entry name" value="LysM domain"/>
    <property type="match status" value="1"/>
</dbReference>
<comment type="caution">
    <text evidence="3">The sequence shown here is derived from an EMBL/GenBank/DDBJ whole genome shotgun (WGS) entry which is preliminary data.</text>
</comment>
<dbReference type="InterPro" id="IPR018392">
    <property type="entry name" value="LysM"/>
</dbReference>
<dbReference type="InterPro" id="IPR036779">
    <property type="entry name" value="LysM_dom_sf"/>
</dbReference>
<proteinExistence type="predicted"/>
<feature type="region of interest" description="Disordered" evidence="1">
    <location>
        <begin position="105"/>
        <end position="137"/>
    </location>
</feature>
<name>A0A210PQB6_MIZYE</name>
<evidence type="ECO:0000313" key="4">
    <source>
        <dbReference type="Proteomes" id="UP000242188"/>
    </source>
</evidence>
<dbReference type="PROSITE" id="PS51782">
    <property type="entry name" value="LYSM"/>
    <property type="match status" value="1"/>
</dbReference>
<feature type="compositionally biased region" description="Basic and acidic residues" evidence="1">
    <location>
        <begin position="201"/>
        <end position="216"/>
    </location>
</feature>
<evidence type="ECO:0000313" key="3">
    <source>
        <dbReference type="EMBL" id="OWF38668.1"/>
    </source>
</evidence>
<dbReference type="SUPFAM" id="SSF54106">
    <property type="entry name" value="LysM domain"/>
    <property type="match status" value="1"/>
</dbReference>
<reference evidence="3 4" key="1">
    <citation type="journal article" date="2017" name="Nat. Ecol. Evol.">
        <title>Scallop genome provides insights into evolution of bilaterian karyotype and development.</title>
        <authorList>
            <person name="Wang S."/>
            <person name="Zhang J."/>
            <person name="Jiao W."/>
            <person name="Li J."/>
            <person name="Xun X."/>
            <person name="Sun Y."/>
            <person name="Guo X."/>
            <person name="Huan P."/>
            <person name="Dong B."/>
            <person name="Zhang L."/>
            <person name="Hu X."/>
            <person name="Sun X."/>
            <person name="Wang J."/>
            <person name="Zhao C."/>
            <person name="Wang Y."/>
            <person name="Wang D."/>
            <person name="Huang X."/>
            <person name="Wang R."/>
            <person name="Lv J."/>
            <person name="Li Y."/>
            <person name="Zhang Z."/>
            <person name="Liu B."/>
            <person name="Lu W."/>
            <person name="Hui Y."/>
            <person name="Liang J."/>
            <person name="Zhou Z."/>
            <person name="Hou R."/>
            <person name="Li X."/>
            <person name="Liu Y."/>
            <person name="Li H."/>
            <person name="Ning X."/>
            <person name="Lin Y."/>
            <person name="Zhao L."/>
            <person name="Xing Q."/>
            <person name="Dou J."/>
            <person name="Li Y."/>
            <person name="Mao J."/>
            <person name="Guo H."/>
            <person name="Dou H."/>
            <person name="Li T."/>
            <person name="Mu C."/>
            <person name="Jiang W."/>
            <person name="Fu Q."/>
            <person name="Fu X."/>
            <person name="Miao Y."/>
            <person name="Liu J."/>
            <person name="Yu Q."/>
            <person name="Li R."/>
            <person name="Liao H."/>
            <person name="Li X."/>
            <person name="Kong Y."/>
            <person name="Jiang Z."/>
            <person name="Chourrout D."/>
            <person name="Li R."/>
            <person name="Bao Z."/>
        </authorList>
    </citation>
    <scope>NUCLEOTIDE SEQUENCE [LARGE SCALE GENOMIC DNA]</scope>
    <source>
        <strain evidence="3 4">PY_sf001</strain>
    </source>
</reference>
<dbReference type="OrthoDB" id="2107166at2759"/>
<dbReference type="AlphaFoldDB" id="A0A210PQB6"/>
<dbReference type="Proteomes" id="UP000242188">
    <property type="component" value="Unassembled WGS sequence"/>
</dbReference>